<feature type="signal peptide" evidence="8">
    <location>
        <begin position="1"/>
        <end position="22"/>
    </location>
</feature>
<dbReference type="InterPro" id="IPR033131">
    <property type="entry name" value="Pectinesterase_Asp_AS"/>
</dbReference>
<accession>A0A834ZZJ1</accession>
<dbReference type="PANTHER" id="PTHR31321:SF31">
    <property type="entry name" value="PECTINESTERASE QRT1"/>
    <property type="match status" value="1"/>
</dbReference>
<evidence type="ECO:0000256" key="1">
    <source>
        <dbReference type="ARBA" id="ARBA00005184"/>
    </source>
</evidence>
<comment type="caution">
    <text evidence="10">The sequence shown here is derived from an EMBL/GenBank/DDBJ whole genome shotgun (WGS) entry which is preliminary data.</text>
</comment>
<evidence type="ECO:0000256" key="4">
    <source>
        <dbReference type="ARBA" id="ARBA00022801"/>
    </source>
</evidence>
<dbReference type="InterPro" id="IPR011050">
    <property type="entry name" value="Pectin_lyase_fold/virulence"/>
</dbReference>
<dbReference type="GO" id="GO:0042545">
    <property type="term" value="P:cell wall modification"/>
    <property type="evidence" value="ECO:0007669"/>
    <property type="project" value="UniProtKB-UniRule"/>
</dbReference>
<keyword evidence="5 8" id="KW-0063">Aspartyl esterase</keyword>
<protein>
    <recommendedName>
        <fullName evidence="3 8">Pectinesterase</fullName>
        <ecNumber evidence="3 8">3.1.1.11</ecNumber>
    </recommendedName>
</protein>
<dbReference type="InterPro" id="IPR012334">
    <property type="entry name" value="Pectin_lyas_fold"/>
</dbReference>
<comment type="catalytic activity">
    <reaction evidence="6 8">
        <text>[(1-&gt;4)-alpha-D-galacturonosyl methyl ester](n) + n H2O = [(1-&gt;4)-alpha-D-galacturonosyl](n) + n methanol + n H(+)</text>
        <dbReference type="Rhea" id="RHEA:22380"/>
        <dbReference type="Rhea" id="RHEA-COMP:14570"/>
        <dbReference type="Rhea" id="RHEA-COMP:14573"/>
        <dbReference type="ChEBI" id="CHEBI:15377"/>
        <dbReference type="ChEBI" id="CHEBI:15378"/>
        <dbReference type="ChEBI" id="CHEBI:17790"/>
        <dbReference type="ChEBI" id="CHEBI:140522"/>
        <dbReference type="ChEBI" id="CHEBI:140523"/>
        <dbReference type="EC" id="3.1.1.11"/>
    </reaction>
</comment>
<evidence type="ECO:0000256" key="2">
    <source>
        <dbReference type="ARBA" id="ARBA00008891"/>
    </source>
</evidence>
<dbReference type="InterPro" id="IPR000070">
    <property type="entry name" value="Pectinesterase_cat"/>
</dbReference>
<name>A0A834ZZJ1_TETSI</name>
<keyword evidence="4 8" id="KW-0378">Hydrolase</keyword>
<dbReference type="UniPathway" id="UPA00545">
    <property type="reaction ID" value="UER00823"/>
</dbReference>
<dbReference type="GO" id="GO:0045490">
    <property type="term" value="P:pectin catabolic process"/>
    <property type="evidence" value="ECO:0007669"/>
    <property type="project" value="UniProtKB-UniRule"/>
</dbReference>
<dbReference type="SUPFAM" id="SSF51126">
    <property type="entry name" value="Pectin lyase-like"/>
    <property type="match status" value="1"/>
</dbReference>
<evidence type="ECO:0000256" key="5">
    <source>
        <dbReference type="ARBA" id="ARBA00023085"/>
    </source>
</evidence>
<dbReference type="EMBL" id="JABCRI010000001">
    <property type="protein sequence ID" value="KAF8414248.1"/>
    <property type="molecule type" value="Genomic_DNA"/>
</dbReference>
<evidence type="ECO:0000256" key="6">
    <source>
        <dbReference type="ARBA" id="ARBA00047928"/>
    </source>
</evidence>
<evidence type="ECO:0000256" key="3">
    <source>
        <dbReference type="ARBA" id="ARBA00013229"/>
    </source>
</evidence>
<feature type="chain" id="PRO_5033093567" description="Pectinesterase" evidence="8">
    <location>
        <begin position="23"/>
        <end position="294"/>
    </location>
</feature>
<dbReference type="AlphaFoldDB" id="A0A834ZZJ1"/>
<sequence>MVSSGFSLSVVVFLGFFGTQLGFCGRHDNSPKNFITWEDMRVEDQWGSLRLQNGFNTSRVIIVSKDGRGDSNTVQGAVDLVSQHNSERVKILILPGTYRSNTIVANGGRGMQAVALRIAGDKAMFYRVRFLGAQDTLLDLSGTHYFYQCYIQGTVDFIFGNARSLYQGCIIHSTAKRTGAIAAHHRDSEEENTGFSFVNCTVNGTGRNYLGRAWGRYSRAIYSHCNFANIIKPSGWSDWGDESRRRTAVFGEYQCRGRGAYSKRRASWAKSFSNEEARPFLDKIFIDGNQWLRL</sequence>
<evidence type="ECO:0000259" key="9">
    <source>
        <dbReference type="Pfam" id="PF01095"/>
    </source>
</evidence>
<keyword evidence="11" id="KW-1185">Reference proteome</keyword>
<dbReference type="GO" id="GO:0030599">
    <property type="term" value="F:pectinesterase activity"/>
    <property type="evidence" value="ECO:0007669"/>
    <property type="project" value="UniProtKB-UniRule"/>
</dbReference>
<organism evidence="10 11">
    <name type="scientific">Tetracentron sinense</name>
    <name type="common">Spur-leaf</name>
    <dbReference type="NCBI Taxonomy" id="13715"/>
    <lineage>
        <taxon>Eukaryota</taxon>
        <taxon>Viridiplantae</taxon>
        <taxon>Streptophyta</taxon>
        <taxon>Embryophyta</taxon>
        <taxon>Tracheophyta</taxon>
        <taxon>Spermatophyta</taxon>
        <taxon>Magnoliopsida</taxon>
        <taxon>Trochodendrales</taxon>
        <taxon>Trochodendraceae</taxon>
        <taxon>Tetracentron</taxon>
    </lineage>
</organism>
<evidence type="ECO:0000256" key="7">
    <source>
        <dbReference type="PROSITE-ProRule" id="PRU10040"/>
    </source>
</evidence>
<dbReference type="Pfam" id="PF01095">
    <property type="entry name" value="Pectinesterase"/>
    <property type="match status" value="1"/>
</dbReference>
<evidence type="ECO:0000313" key="11">
    <source>
        <dbReference type="Proteomes" id="UP000655225"/>
    </source>
</evidence>
<dbReference type="PROSITE" id="PS00503">
    <property type="entry name" value="PECTINESTERASE_2"/>
    <property type="match status" value="1"/>
</dbReference>
<proteinExistence type="inferred from homology"/>
<comment type="similarity">
    <text evidence="2">Belongs to the pectinesterase family.</text>
</comment>
<reference evidence="10 11" key="1">
    <citation type="submission" date="2020-04" db="EMBL/GenBank/DDBJ databases">
        <title>Plant Genome Project.</title>
        <authorList>
            <person name="Zhang R.-G."/>
        </authorList>
    </citation>
    <scope>NUCLEOTIDE SEQUENCE [LARGE SCALE GENOMIC DNA]</scope>
    <source>
        <strain evidence="10">YNK0</strain>
        <tissue evidence="10">Leaf</tissue>
    </source>
</reference>
<dbReference type="PANTHER" id="PTHR31321">
    <property type="entry name" value="ACYL-COA THIOESTER HYDROLASE YBHC-RELATED"/>
    <property type="match status" value="1"/>
</dbReference>
<feature type="active site" evidence="7">
    <location>
        <position position="156"/>
    </location>
</feature>
<dbReference type="EC" id="3.1.1.11" evidence="3 8"/>
<keyword evidence="8" id="KW-0732">Signal</keyword>
<gene>
    <name evidence="10" type="ORF">HHK36_002248</name>
</gene>
<comment type="pathway">
    <text evidence="1 8">Glycan metabolism; pectin degradation; 2-dehydro-3-deoxy-D-gluconate from pectin: step 1/5.</text>
</comment>
<dbReference type="OMA" id="HHRDREN"/>
<dbReference type="Gene3D" id="2.160.20.10">
    <property type="entry name" value="Single-stranded right-handed beta-helix, Pectin lyase-like"/>
    <property type="match status" value="2"/>
</dbReference>
<evidence type="ECO:0000256" key="8">
    <source>
        <dbReference type="RuleBase" id="RU000589"/>
    </source>
</evidence>
<dbReference type="OrthoDB" id="2019149at2759"/>
<evidence type="ECO:0000313" key="10">
    <source>
        <dbReference type="EMBL" id="KAF8414248.1"/>
    </source>
</evidence>
<feature type="domain" description="Pectinesterase catalytic" evidence="9">
    <location>
        <begin position="107"/>
        <end position="289"/>
    </location>
</feature>
<dbReference type="Proteomes" id="UP000655225">
    <property type="component" value="Unassembled WGS sequence"/>
</dbReference>